<protein>
    <submittedName>
        <fullName evidence="1">Uncharacterized protein</fullName>
    </submittedName>
</protein>
<evidence type="ECO:0000313" key="2">
    <source>
        <dbReference type="Proteomes" id="UP000277928"/>
    </source>
</evidence>
<gene>
    <name evidence="1" type="ORF">NLS_LOCUS956</name>
</gene>
<proteinExistence type="predicted"/>
<dbReference type="OrthoDB" id="548949at2759"/>
<dbReference type="SUPFAM" id="SSF50969">
    <property type="entry name" value="YVTN repeat-like/Quinoprotein amine dehydrogenase"/>
    <property type="match status" value="1"/>
</dbReference>
<sequence length="241" mass="27138">MRNREIGKRRKQRGDCAMIASSKNGAFTMAQKAHLANSISAIWFSLHICVSLNEKMRWSLCFNVDDNYLLVAEADGRFKLIKLILPQLVALYTASFHGFWKPAVPANLTYVACYTFRFGIVGQVAIAFLTATRPSYNVANIDSESEDTYITASSICGGRTDSCNQPFDIYQQEDEVTTHFGKETKRSDKPDFLRRARLSPEITGHRYVYANSSTGNIYIFDISISEMRELHRPGSLSCDSS</sequence>
<reference evidence="1 2" key="1">
    <citation type="submission" date="2018-08" db="EMBL/GenBank/DDBJ databases">
        <authorList>
            <person name="Laetsch R D."/>
            <person name="Stevens L."/>
            <person name="Kumar S."/>
            <person name="Blaxter L. M."/>
        </authorList>
    </citation>
    <scope>NUCLEOTIDE SEQUENCE [LARGE SCALE GENOMIC DNA]</scope>
</reference>
<dbReference type="AlphaFoldDB" id="A0A3P6U0M0"/>
<keyword evidence="2" id="KW-1185">Reference proteome</keyword>
<evidence type="ECO:0000313" key="1">
    <source>
        <dbReference type="EMBL" id="VDK70031.1"/>
    </source>
</evidence>
<organism evidence="1 2">
    <name type="scientific">Litomosoides sigmodontis</name>
    <name type="common">Filarial nematode worm</name>
    <dbReference type="NCBI Taxonomy" id="42156"/>
    <lineage>
        <taxon>Eukaryota</taxon>
        <taxon>Metazoa</taxon>
        <taxon>Ecdysozoa</taxon>
        <taxon>Nematoda</taxon>
        <taxon>Chromadorea</taxon>
        <taxon>Rhabditida</taxon>
        <taxon>Spirurina</taxon>
        <taxon>Spiruromorpha</taxon>
        <taxon>Filarioidea</taxon>
        <taxon>Onchocercidae</taxon>
        <taxon>Litomosoides</taxon>
    </lineage>
</organism>
<dbReference type="EMBL" id="UYRX01000029">
    <property type="protein sequence ID" value="VDK70031.1"/>
    <property type="molecule type" value="Genomic_DNA"/>
</dbReference>
<dbReference type="Proteomes" id="UP000277928">
    <property type="component" value="Unassembled WGS sequence"/>
</dbReference>
<accession>A0A3P6U0M0</accession>
<dbReference type="InterPro" id="IPR011044">
    <property type="entry name" value="Quino_amine_DH_bsu"/>
</dbReference>
<dbReference type="STRING" id="42156.A0A3P6U0M0"/>
<name>A0A3P6U0M0_LITSI</name>